<dbReference type="PANTHER" id="PTHR11895">
    <property type="entry name" value="TRANSAMIDASE"/>
    <property type="match status" value="1"/>
</dbReference>
<dbReference type="GO" id="GO:0003824">
    <property type="term" value="F:catalytic activity"/>
    <property type="evidence" value="ECO:0007669"/>
    <property type="project" value="InterPro"/>
</dbReference>
<evidence type="ECO:0000313" key="2">
    <source>
        <dbReference type="EMBL" id="KQK31387.1"/>
    </source>
</evidence>
<evidence type="ECO:0000259" key="1">
    <source>
        <dbReference type="Pfam" id="PF01425"/>
    </source>
</evidence>
<evidence type="ECO:0000313" key="3">
    <source>
        <dbReference type="Proteomes" id="UP000051562"/>
    </source>
</evidence>
<dbReference type="Proteomes" id="UP000051562">
    <property type="component" value="Unassembled WGS sequence"/>
</dbReference>
<dbReference type="InterPro" id="IPR000120">
    <property type="entry name" value="Amidase"/>
</dbReference>
<protein>
    <recommendedName>
        <fullName evidence="1">Amidase domain-containing protein</fullName>
    </recommendedName>
</protein>
<dbReference type="Pfam" id="PF01425">
    <property type="entry name" value="Amidase"/>
    <property type="match status" value="1"/>
</dbReference>
<dbReference type="SUPFAM" id="SSF75304">
    <property type="entry name" value="Amidase signature (AS) enzymes"/>
    <property type="match status" value="1"/>
</dbReference>
<proteinExistence type="predicted"/>
<reference evidence="2 3" key="1">
    <citation type="submission" date="2015-10" db="EMBL/GenBank/DDBJ databases">
        <title>Draft genome of Bosea thiooxidans.</title>
        <authorList>
            <person name="Wang X."/>
        </authorList>
    </citation>
    <scope>NUCLEOTIDE SEQUENCE [LARGE SCALE GENOMIC DNA]</scope>
    <source>
        <strain evidence="2 3">CGMCC 9174</strain>
    </source>
</reference>
<dbReference type="Gene3D" id="3.90.1300.10">
    <property type="entry name" value="Amidase signature (AS) domain"/>
    <property type="match status" value="1"/>
</dbReference>
<dbReference type="InterPro" id="IPR036928">
    <property type="entry name" value="AS_sf"/>
</dbReference>
<dbReference type="PANTHER" id="PTHR11895:SF76">
    <property type="entry name" value="INDOLEACETAMIDE HYDROLASE"/>
    <property type="match status" value="1"/>
</dbReference>
<sequence>MTQPCDLTASEARFLIGAKQLSPVELLNSCLSRIEEVNGAVNGVVALDVEGATEAARTAEKAVLSGEALAPLHGLPVGVKDLNDTAGLRTTYGSKLYEENVPAADEHLVANLRRQGGIVFAKTNTPEWGAGGNTFNPVYGVSANPFDVALTCGGSSGGSGIALSLGMMPLAHGSDNAGSLRIPASYCGVVGFRPTAGIVASEKRLIGLSHLPVQGPMARNVADVRLMLNAMSTSASIDALATPLALRDDRPIDPSTLKVAFSQDLGFAPCEPGLRNVFDERTAAFASIFRSTAKAHPDFGDTRHVYEVLRAVNYIGMFADRQKQKPRQWGPLVQQNLDHASRFSLEDASLAFIEHSRIYQRVQAFFEEYDLLITPTVGAYPWPKHDMYPASIEGRAIANYFDWVGLTYGITLINHPCISIPCGLDDRGLPFGLQIVGRRNSDLHLLRCAEAIETVLARSPVLARPLPDLAYLRAAHADDRMRPVAAVG</sequence>
<dbReference type="AlphaFoldDB" id="A0A0Q3KNX1"/>
<feature type="domain" description="Amidase" evidence="1">
    <location>
        <begin position="25"/>
        <end position="446"/>
    </location>
</feature>
<keyword evidence="3" id="KW-1185">Reference proteome</keyword>
<gene>
    <name evidence="2" type="ORF">ARD30_02980</name>
</gene>
<accession>A0A0Q3KNX1</accession>
<name>A0A0Q3KNX1_9HYPH</name>
<dbReference type="InterPro" id="IPR023631">
    <property type="entry name" value="Amidase_dom"/>
</dbReference>
<dbReference type="RefSeq" id="WP_055727153.1">
    <property type="nucleotide sequence ID" value="NZ_LMAR01000023.1"/>
</dbReference>
<organism evidence="2 3">
    <name type="scientific">Bosea thiooxidans</name>
    <dbReference type="NCBI Taxonomy" id="53254"/>
    <lineage>
        <taxon>Bacteria</taxon>
        <taxon>Pseudomonadati</taxon>
        <taxon>Pseudomonadota</taxon>
        <taxon>Alphaproteobacteria</taxon>
        <taxon>Hyphomicrobiales</taxon>
        <taxon>Boseaceae</taxon>
        <taxon>Bosea</taxon>
    </lineage>
</organism>
<comment type="caution">
    <text evidence="2">The sequence shown here is derived from an EMBL/GenBank/DDBJ whole genome shotgun (WGS) entry which is preliminary data.</text>
</comment>
<dbReference type="EMBL" id="LMAR01000023">
    <property type="protein sequence ID" value="KQK31387.1"/>
    <property type="molecule type" value="Genomic_DNA"/>
</dbReference>